<name>A6FXU9_9BACT</name>
<dbReference type="NCBIfam" id="NF038353">
    <property type="entry name" value="FxLYD_dom"/>
    <property type="match status" value="2"/>
</dbReference>
<evidence type="ECO:0000313" key="3">
    <source>
        <dbReference type="Proteomes" id="UP000005801"/>
    </source>
</evidence>
<comment type="caution">
    <text evidence="2">The sequence shown here is derived from an EMBL/GenBank/DDBJ whole genome shotgun (WGS) entry which is preliminary data.</text>
</comment>
<keyword evidence="3" id="KW-1185">Reference proteome</keyword>
<feature type="coiled-coil region" evidence="1">
    <location>
        <begin position="23"/>
        <end position="50"/>
    </location>
</feature>
<accession>A6FXU9</accession>
<dbReference type="InterPro" id="IPR047676">
    <property type="entry name" value="FxLYD_dom"/>
</dbReference>
<sequence>MGSSVGMSGCSIIVDIVNNSKAKKAEEEAAAAKEAELAKAREELEAMRQGAIDPAATPQQVWDYSLALGEVYDANEQDAMGVDGSWLTELETALTQRLDGAGGLSADNSLLGYSLAQVYLWTERPDEGAGTLLEFAKLGGEGPMTSVELFDSIAGLPPSDVTNAAVLELCPTLRPQIEGVNGFVSTCLDRAGGDISKLSWEGVLADLESYARSGYAKGPAAGTFTYQSKVKGYKKTFWALGFVENTSGVFLENPKVTAVLVDEGGAELGTFQGYAMIDELAPGVRAPVSILVNDPPKYADIRYEFNPEQADYLSDPVDGLRVEALQPRRKRYGWKVEGKVLSEASKPAQFVKVVVSALDADGQLVGATSTYIDEDKLEPGGEARWSTTSMDTARKPVSFEYQVTARVAD</sequence>
<protein>
    <submittedName>
        <fullName evidence="2">Uncharacterized protein</fullName>
    </submittedName>
</protein>
<evidence type="ECO:0000256" key="1">
    <source>
        <dbReference type="SAM" id="Coils"/>
    </source>
</evidence>
<dbReference type="AlphaFoldDB" id="A6FXU9"/>
<dbReference type="EMBL" id="ABCS01000002">
    <property type="protein sequence ID" value="EDM81687.1"/>
    <property type="molecule type" value="Genomic_DNA"/>
</dbReference>
<dbReference type="STRING" id="391625.PPSIR1_22259"/>
<keyword evidence="1" id="KW-0175">Coiled coil</keyword>
<gene>
    <name evidence="2" type="ORF">PPSIR1_22259</name>
</gene>
<evidence type="ECO:0000313" key="2">
    <source>
        <dbReference type="EMBL" id="EDM81687.1"/>
    </source>
</evidence>
<organism evidence="2 3">
    <name type="scientific">Plesiocystis pacifica SIR-1</name>
    <dbReference type="NCBI Taxonomy" id="391625"/>
    <lineage>
        <taxon>Bacteria</taxon>
        <taxon>Pseudomonadati</taxon>
        <taxon>Myxococcota</taxon>
        <taxon>Polyangia</taxon>
        <taxon>Nannocystales</taxon>
        <taxon>Nannocystaceae</taxon>
        <taxon>Plesiocystis</taxon>
    </lineage>
</organism>
<dbReference type="Proteomes" id="UP000005801">
    <property type="component" value="Unassembled WGS sequence"/>
</dbReference>
<proteinExistence type="predicted"/>
<reference evidence="2 3" key="1">
    <citation type="submission" date="2007-06" db="EMBL/GenBank/DDBJ databases">
        <authorList>
            <person name="Shimkets L."/>
            <person name="Ferriera S."/>
            <person name="Johnson J."/>
            <person name="Kravitz S."/>
            <person name="Beeson K."/>
            <person name="Sutton G."/>
            <person name="Rogers Y.-H."/>
            <person name="Friedman R."/>
            <person name="Frazier M."/>
            <person name="Venter J.C."/>
        </authorList>
    </citation>
    <scope>NUCLEOTIDE SEQUENCE [LARGE SCALE GENOMIC DNA]</scope>
    <source>
        <strain evidence="2 3">SIR-1</strain>
    </source>
</reference>